<evidence type="ECO:0000313" key="2">
    <source>
        <dbReference type="EMBL" id="MPC85512.1"/>
    </source>
</evidence>
<name>A0A5B7INX1_PORTR</name>
<dbReference type="AlphaFoldDB" id="A0A5B7INX1"/>
<proteinExistence type="predicted"/>
<dbReference type="EMBL" id="VSRR010068674">
    <property type="protein sequence ID" value="MPC85512.1"/>
    <property type="molecule type" value="Genomic_DNA"/>
</dbReference>
<dbReference type="Proteomes" id="UP000324222">
    <property type="component" value="Unassembled WGS sequence"/>
</dbReference>
<organism evidence="2 3">
    <name type="scientific">Portunus trituberculatus</name>
    <name type="common">Swimming crab</name>
    <name type="synonym">Neptunus trituberculatus</name>
    <dbReference type="NCBI Taxonomy" id="210409"/>
    <lineage>
        <taxon>Eukaryota</taxon>
        <taxon>Metazoa</taxon>
        <taxon>Ecdysozoa</taxon>
        <taxon>Arthropoda</taxon>
        <taxon>Crustacea</taxon>
        <taxon>Multicrustacea</taxon>
        <taxon>Malacostraca</taxon>
        <taxon>Eumalacostraca</taxon>
        <taxon>Eucarida</taxon>
        <taxon>Decapoda</taxon>
        <taxon>Pleocyemata</taxon>
        <taxon>Brachyura</taxon>
        <taxon>Eubrachyura</taxon>
        <taxon>Portunoidea</taxon>
        <taxon>Portunidae</taxon>
        <taxon>Portuninae</taxon>
        <taxon>Portunus</taxon>
    </lineage>
</organism>
<evidence type="ECO:0000256" key="1">
    <source>
        <dbReference type="SAM" id="MobiDB-lite"/>
    </source>
</evidence>
<accession>A0A5B7INX1</accession>
<evidence type="ECO:0000313" key="3">
    <source>
        <dbReference type="Proteomes" id="UP000324222"/>
    </source>
</evidence>
<sequence>MPLSPNTTAAPLPARRPSRHTPPTPCLASAPSVSAWCLGGGGSGGGEGGGEAMVVVVPLGVISRGSEWMVAPH</sequence>
<feature type="region of interest" description="Disordered" evidence="1">
    <location>
        <begin position="1"/>
        <end position="26"/>
    </location>
</feature>
<gene>
    <name evidence="2" type="ORF">E2C01_080291</name>
</gene>
<comment type="caution">
    <text evidence="2">The sequence shown here is derived from an EMBL/GenBank/DDBJ whole genome shotgun (WGS) entry which is preliminary data.</text>
</comment>
<protein>
    <submittedName>
        <fullName evidence="2">Uncharacterized protein</fullName>
    </submittedName>
</protein>
<reference evidence="2 3" key="1">
    <citation type="submission" date="2019-05" db="EMBL/GenBank/DDBJ databases">
        <title>Another draft genome of Portunus trituberculatus and its Hox gene families provides insights of decapod evolution.</title>
        <authorList>
            <person name="Jeong J.-H."/>
            <person name="Song I."/>
            <person name="Kim S."/>
            <person name="Choi T."/>
            <person name="Kim D."/>
            <person name="Ryu S."/>
            <person name="Kim W."/>
        </authorList>
    </citation>
    <scope>NUCLEOTIDE SEQUENCE [LARGE SCALE GENOMIC DNA]</scope>
    <source>
        <tissue evidence="2">Muscle</tissue>
    </source>
</reference>
<keyword evidence="3" id="KW-1185">Reference proteome</keyword>